<dbReference type="PROSITE" id="PS50853">
    <property type="entry name" value="FN3"/>
    <property type="match status" value="1"/>
</dbReference>
<evidence type="ECO:0000313" key="3">
    <source>
        <dbReference type="EnsemblMetazoa" id="XP_020899993.1"/>
    </source>
</evidence>
<keyword evidence="4" id="KW-1185">Reference proteome</keyword>
<dbReference type="SUPFAM" id="SSF49265">
    <property type="entry name" value="Fibronectin type III"/>
    <property type="match status" value="1"/>
</dbReference>
<dbReference type="RefSeq" id="XP_020899993.1">
    <property type="nucleotide sequence ID" value="XM_021044334.2"/>
</dbReference>
<dbReference type="EnsemblMetazoa" id="XM_021044334.2">
    <property type="protein sequence ID" value="XP_020899993.1"/>
    <property type="gene ID" value="LOC110238644"/>
</dbReference>
<accession>A0A913X8C0</accession>
<sequence length="446" mass="50040">MCEEEVASIRLSIKESLQNLDNYKAYLSSELVNVNSTREGVKCSIAKAKKEVEDKFESIEQQLLKALALRKKDILLAINDVANKDLEPLNNLEEKINGELETVEKLKIQGNDILEEEDSVISEKAEQTLKEINIQQNRYPNMPCISQTLSVTFEENHIECVNHIGEISMTGSLQIVTLAEQPGGMLVEWDDTFSDSESVTEYSGVQEYILQCCCTDNKGNHDGAVFNTVYNGEGMSHVVTDLEPHVSYTFRVCGRFGRDGRWSSWSIPRSGMTTLDPHEWSAEDCLNMNQLAIYQLSNKRRTATKVFPDSSKVLRSKTMSYRVETALQFKIDETGDDSNGDGIGLTTSSFDFSNSKQNLQCPGSVSINSKGLVYVNGNSMTTQMPAFKRGTVIIFEVNQLNPGKLRVSISVDDKQVTFDWAIEEKDDCTKLYFAMGFQHSGWQITV</sequence>
<dbReference type="CDD" id="cd00063">
    <property type="entry name" value="FN3"/>
    <property type="match status" value="1"/>
</dbReference>
<feature type="coiled-coil region" evidence="1">
    <location>
        <begin position="49"/>
        <end position="109"/>
    </location>
</feature>
<keyword evidence="1" id="KW-0175">Coiled coil</keyword>
<dbReference type="Proteomes" id="UP000887567">
    <property type="component" value="Unplaced"/>
</dbReference>
<evidence type="ECO:0000313" key="4">
    <source>
        <dbReference type="Proteomes" id="UP000887567"/>
    </source>
</evidence>
<dbReference type="AlphaFoldDB" id="A0A913X8C0"/>
<feature type="domain" description="Fibronectin type-III" evidence="2">
    <location>
        <begin position="169"/>
        <end position="277"/>
    </location>
</feature>
<dbReference type="OrthoDB" id="9984427at2759"/>
<reference evidence="3" key="1">
    <citation type="submission" date="2022-11" db="UniProtKB">
        <authorList>
            <consortium name="EnsemblMetazoa"/>
        </authorList>
    </citation>
    <scope>IDENTIFICATION</scope>
</reference>
<organism evidence="3 4">
    <name type="scientific">Exaiptasia diaphana</name>
    <name type="common">Tropical sea anemone</name>
    <name type="synonym">Aiptasia pulchella</name>
    <dbReference type="NCBI Taxonomy" id="2652724"/>
    <lineage>
        <taxon>Eukaryota</taxon>
        <taxon>Metazoa</taxon>
        <taxon>Cnidaria</taxon>
        <taxon>Anthozoa</taxon>
        <taxon>Hexacorallia</taxon>
        <taxon>Actiniaria</taxon>
        <taxon>Aiptasiidae</taxon>
        <taxon>Exaiptasia</taxon>
    </lineage>
</organism>
<evidence type="ECO:0000256" key="1">
    <source>
        <dbReference type="SAM" id="Coils"/>
    </source>
</evidence>
<dbReference type="OMA" id="HEWTPGF"/>
<dbReference type="InterPro" id="IPR003961">
    <property type="entry name" value="FN3_dom"/>
</dbReference>
<name>A0A913X8C0_EXADI</name>
<dbReference type="Gene3D" id="2.60.40.10">
    <property type="entry name" value="Immunoglobulins"/>
    <property type="match status" value="1"/>
</dbReference>
<dbReference type="InterPro" id="IPR036116">
    <property type="entry name" value="FN3_sf"/>
</dbReference>
<protein>
    <recommendedName>
        <fullName evidence="2">Fibronectin type-III domain-containing protein</fullName>
    </recommendedName>
</protein>
<dbReference type="KEGG" id="epa:110238644"/>
<proteinExistence type="predicted"/>
<dbReference type="GeneID" id="110238644"/>
<dbReference type="InterPro" id="IPR013783">
    <property type="entry name" value="Ig-like_fold"/>
</dbReference>
<evidence type="ECO:0000259" key="2">
    <source>
        <dbReference type="PROSITE" id="PS50853"/>
    </source>
</evidence>